<accession>A0A0F9IEH3</accession>
<name>A0A0F9IEH3_9ZZZZ</name>
<reference evidence="2" key="1">
    <citation type="journal article" date="2015" name="Nature">
        <title>Complex archaea that bridge the gap between prokaryotes and eukaryotes.</title>
        <authorList>
            <person name="Spang A."/>
            <person name="Saw J.H."/>
            <person name="Jorgensen S.L."/>
            <person name="Zaremba-Niedzwiedzka K."/>
            <person name="Martijn J."/>
            <person name="Lind A.E."/>
            <person name="van Eijk R."/>
            <person name="Schleper C."/>
            <person name="Guy L."/>
            <person name="Ettema T.J."/>
        </authorList>
    </citation>
    <scope>NUCLEOTIDE SEQUENCE</scope>
</reference>
<dbReference type="Pfam" id="PF13751">
    <property type="entry name" value="DDE_Tnp_1_6"/>
    <property type="match status" value="1"/>
</dbReference>
<gene>
    <name evidence="2" type="ORF">LCGC14_1669100</name>
</gene>
<dbReference type="EMBL" id="LAZR01014298">
    <property type="protein sequence ID" value="KKM18099.1"/>
    <property type="molecule type" value="Genomic_DNA"/>
</dbReference>
<comment type="caution">
    <text evidence="2">The sequence shown here is derived from an EMBL/GenBank/DDBJ whole genome shotgun (WGS) entry which is preliminary data.</text>
</comment>
<evidence type="ECO:0000259" key="1">
    <source>
        <dbReference type="Pfam" id="PF13751"/>
    </source>
</evidence>
<organism evidence="2">
    <name type="scientific">marine sediment metagenome</name>
    <dbReference type="NCBI Taxonomy" id="412755"/>
    <lineage>
        <taxon>unclassified sequences</taxon>
        <taxon>metagenomes</taxon>
        <taxon>ecological metagenomes</taxon>
    </lineage>
</organism>
<sequence length="553" mass="61661">MLHSAAQVLFESTDSPAVLNDPTNVDWLSVVHAVDGQSYELLARRYYIALYHLRKQHQRPDLPGTIFVEAQGKQQALQGMLDVVDERKANNKDGLTEGSTEVFVDAGPNKSDASLPDVLVDFSKLLPPLSSILAGPGRPPCDALCMMRAFLAAPLLGVGDDPTSVHKLLHSNPTFARACDFLGGVALKQTDELTSRKLPSLSVCEEFNEVMTRYGLWHLARLEQVHHNLESGVVEKEDTLVFDTTHLEANSHCANVVPLDAKVEEGKKPKHRKVPRMRKNCDCGKHKWESCEHPWSPTDQGVAVVVKGPTRIYWAHKSSLVSFGNSENPIDVRVLQYAAQADGKTLVPHLELLDRDFADVVAGVQYILVDDAYRENRDAVSRFGQQARLIVPVHGKKSKAELAAAFDGINRFTPAGVPICEAGHSFQMRGRDIRNERFSWAAPDGDQAQPVCKDCPMAGNCVKQGERRHIRVARKDFPQIDWDHPQHFARDRARYQKRTGVERAIKRLKVDLRGENLTARDSHRVQAHLDRRLLILHLLLSAEAQEANIAHAA</sequence>
<dbReference type="AlphaFoldDB" id="A0A0F9IEH3"/>
<proteinExistence type="predicted"/>
<feature type="domain" description="Transposase DDE" evidence="1">
    <location>
        <begin position="450"/>
        <end position="528"/>
    </location>
</feature>
<protein>
    <recommendedName>
        <fullName evidence="1">Transposase DDE domain-containing protein</fullName>
    </recommendedName>
</protein>
<evidence type="ECO:0000313" key="2">
    <source>
        <dbReference type="EMBL" id="KKM18099.1"/>
    </source>
</evidence>
<dbReference type="InterPro" id="IPR025668">
    <property type="entry name" value="Tnp_DDE_dom"/>
</dbReference>